<name>A0A4Q9VSJ7_9HYPH</name>
<dbReference type="InterPro" id="IPR007867">
    <property type="entry name" value="GMC_OxRtase_C"/>
</dbReference>
<evidence type="ECO:0000256" key="3">
    <source>
        <dbReference type="ARBA" id="ARBA00022827"/>
    </source>
</evidence>
<dbReference type="Gene3D" id="3.50.50.60">
    <property type="entry name" value="FAD/NAD(P)-binding domain"/>
    <property type="match status" value="2"/>
</dbReference>
<comment type="similarity">
    <text evidence="1">Belongs to the GMC oxidoreductase family.</text>
</comment>
<gene>
    <name evidence="8" type="ORF">EYW49_07475</name>
</gene>
<keyword evidence="4" id="KW-0560">Oxidoreductase</keyword>
<reference evidence="8 9" key="1">
    <citation type="submission" date="2019-02" db="EMBL/GenBank/DDBJ databases">
        <title>Siculibacillus lacustris gen. nov., sp. nov., a new rosette-forming bacterium isolated from a freshwater crater lake (Lake St. Ana, Romania).</title>
        <authorList>
            <person name="Felfoldi T."/>
            <person name="Marton Z."/>
            <person name="Szabo A."/>
            <person name="Mentes A."/>
            <person name="Boka K."/>
            <person name="Marialigeti K."/>
            <person name="Mathe I."/>
            <person name="Koncz M."/>
            <person name="Schumann P."/>
            <person name="Toth E."/>
        </authorList>
    </citation>
    <scope>NUCLEOTIDE SEQUENCE [LARGE SCALE GENOMIC DNA]</scope>
    <source>
        <strain evidence="8 9">SA-279</strain>
    </source>
</reference>
<dbReference type="PANTHER" id="PTHR46056">
    <property type="entry name" value="LONG-CHAIN-ALCOHOL OXIDASE"/>
    <property type="match status" value="1"/>
</dbReference>
<keyword evidence="2" id="KW-0285">Flavoprotein</keyword>
<dbReference type="GO" id="GO:0016614">
    <property type="term" value="F:oxidoreductase activity, acting on CH-OH group of donors"/>
    <property type="evidence" value="ECO:0007669"/>
    <property type="project" value="InterPro"/>
</dbReference>
<dbReference type="RefSeq" id="WP_131307795.1">
    <property type="nucleotide sequence ID" value="NZ_SJFN01000009.1"/>
</dbReference>
<dbReference type="AlphaFoldDB" id="A0A4Q9VSJ7"/>
<protein>
    <submittedName>
        <fullName evidence="8">GMC family oxidoreductase</fullName>
    </submittedName>
</protein>
<feature type="domain" description="Glucose-methanol-choline oxidoreductase C-terminal" evidence="7">
    <location>
        <begin position="447"/>
        <end position="566"/>
    </location>
</feature>
<organism evidence="8 9">
    <name type="scientific">Siculibacillus lacustris</name>
    <dbReference type="NCBI Taxonomy" id="1549641"/>
    <lineage>
        <taxon>Bacteria</taxon>
        <taxon>Pseudomonadati</taxon>
        <taxon>Pseudomonadota</taxon>
        <taxon>Alphaproteobacteria</taxon>
        <taxon>Hyphomicrobiales</taxon>
        <taxon>Ancalomicrobiaceae</taxon>
        <taxon>Siculibacillus</taxon>
    </lineage>
</organism>
<evidence type="ECO:0000256" key="5">
    <source>
        <dbReference type="SAM" id="MobiDB-lite"/>
    </source>
</evidence>
<comment type="caution">
    <text evidence="8">The sequence shown here is derived from an EMBL/GenBank/DDBJ whole genome shotgun (WGS) entry which is preliminary data.</text>
</comment>
<dbReference type="SUPFAM" id="SSF54373">
    <property type="entry name" value="FAD-linked reductases, C-terminal domain"/>
    <property type="match status" value="1"/>
</dbReference>
<dbReference type="Pfam" id="PF00732">
    <property type="entry name" value="GMC_oxred_N"/>
    <property type="match status" value="1"/>
</dbReference>
<keyword evidence="9" id="KW-1185">Reference proteome</keyword>
<dbReference type="Pfam" id="PF05199">
    <property type="entry name" value="GMC_oxred_C"/>
    <property type="match status" value="1"/>
</dbReference>
<dbReference type="Proteomes" id="UP000292781">
    <property type="component" value="Unassembled WGS sequence"/>
</dbReference>
<evidence type="ECO:0000256" key="1">
    <source>
        <dbReference type="ARBA" id="ARBA00010790"/>
    </source>
</evidence>
<accession>A0A4Q9VSJ7</accession>
<evidence type="ECO:0000313" key="8">
    <source>
        <dbReference type="EMBL" id="TBW38962.1"/>
    </source>
</evidence>
<sequence>MAKILPRKDVVIVGLGWSGAILAHELTDAGLDVLAIERGPWRDTARDFNIGYAQDELRYAIRRDLFLQPATETMTVRNSDAERALPMRDYASFLPGNGVGGAGVHWNGQTWRFWNSDFRTRSNIVERYGAAKLGELTVRDWGVTGADMESAYDRFEALAGISGTAGNVGGTIRPGGNPFEDPRARDYPNPPMKMTKAPILFAETAMAMGLHPFPCPSANLSQPYVNPLGIAMGQCTFCGFCERFGCANYSKASAQTTILPVLMKKPNFEVRTDSEVLHVDLDPSKTFARGVTYVDTSGETWFQPADLVLLCAYGLHNVRLMMLSGIGTIYDPATDVGTVGRNYCYQTNAGVTVYFDDATLNPFIAAGALGQTVDDYNGDAFDHSALDFVGGAGINCVPTNGRPIAFHPTPPGTPRWGADWKKAVAKNYSNALSFGSQGSSYAIRGNHLDLDPTYTDRFGRPLMRMTFDFADNDIRMSAWVSDRMEAIAGRMGGRQVVSDRRKKGWDSTVYQSTHNTGGAIMGTDPKASAVNPFLQSWDVPNVFVVGASAFPQNPGKNPTGTVGALAFRAADAIRRQYLANPGKPLVTP</sequence>
<evidence type="ECO:0000256" key="2">
    <source>
        <dbReference type="ARBA" id="ARBA00022630"/>
    </source>
</evidence>
<dbReference type="GO" id="GO:0050660">
    <property type="term" value="F:flavin adenine dinucleotide binding"/>
    <property type="evidence" value="ECO:0007669"/>
    <property type="project" value="InterPro"/>
</dbReference>
<keyword evidence="3" id="KW-0274">FAD</keyword>
<feature type="region of interest" description="Disordered" evidence="5">
    <location>
        <begin position="169"/>
        <end position="188"/>
    </location>
</feature>
<feature type="domain" description="Glucose-methanol-choline oxidoreductase N-terminal" evidence="6">
    <location>
        <begin position="233"/>
        <end position="344"/>
    </location>
</feature>
<evidence type="ECO:0000259" key="6">
    <source>
        <dbReference type="Pfam" id="PF00732"/>
    </source>
</evidence>
<proteinExistence type="inferred from homology"/>
<evidence type="ECO:0000256" key="4">
    <source>
        <dbReference type="ARBA" id="ARBA00023002"/>
    </source>
</evidence>
<dbReference type="PANTHER" id="PTHR46056:SF12">
    <property type="entry name" value="LONG-CHAIN-ALCOHOL OXIDASE"/>
    <property type="match status" value="1"/>
</dbReference>
<evidence type="ECO:0000313" key="9">
    <source>
        <dbReference type="Proteomes" id="UP000292781"/>
    </source>
</evidence>
<dbReference type="InterPro" id="IPR036188">
    <property type="entry name" value="FAD/NAD-bd_sf"/>
</dbReference>
<dbReference type="OrthoDB" id="9798604at2"/>
<dbReference type="EMBL" id="SJFN01000009">
    <property type="protein sequence ID" value="TBW38962.1"/>
    <property type="molecule type" value="Genomic_DNA"/>
</dbReference>
<dbReference type="InterPro" id="IPR000172">
    <property type="entry name" value="GMC_OxRdtase_N"/>
</dbReference>
<evidence type="ECO:0000259" key="7">
    <source>
        <dbReference type="Pfam" id="PF05199"/>
    </source>
</evidence>
<dbReference type="SUPFAM" id="SSF51905">
    <property type="entry name" value="FAD/NAD(P)-binding domain"/>
    <property type="match status" value="1"/>
</dbReference>